<dbReference type="EMBL" id="UINC01199045">
    <property type="protein sequence ID" value="SVE17286.1"/>
    <property type="molecule type" value="Genomic_DNA"/>
</dbReference>
<organism evidence="2">
    <name type="scientific">marine metagenome</name>
    <dbReference type="NCBI Taxonomy" id="408172"/>
    <lineage>
        <taxon>unclassified sequences</taxon>
        <taxon>metagenomes</taxon>
        <taxon>ecological metagenomes</taxon>
    </lineage>
</organism>
<name>A0A383BAU3_9ZZZZ</name>
<keyword evidence="1" id="KW-0175">Coiled coil</keyword>
<dbReference type="PANTHER" id="PTHR43615:SF1">
    <property type="entry name" value="PPDK_N DOMAIN-CONTAINING PROTEIN"/>
    <property type="match status" value="1"/>
</dbReference>
<evidence type="ECO:0000313" key="2">
    <source>
        <dbReference type="EMBL" id="SVE17286.1"/>
    </source>
</evidence>
<feature type="coiled-coil region" evidence="1">
    <location>
        <begin position="84"/>
        <end position="118"/>
    </location>
</feature>
<dbReference type="AlphaFoldDB" id="A0A383BAU3"/>
<feature type="non-terminal residue" evidence="2">
    <location>
        <position position="247"/>
    </location>
</feature>
<protein>
    <submittedName>
        <fullName evidence="2">Uncharacterized protein</fullName>
    </submittedName>
</protein>
<sequence>TKVTEIVHALTSVVNENPTVISHLKMWEVAQGNLTVEKFLAQFGHRATEEFELAQPRWREDTSYIEQIVASFQMNPETNPAYRIQSQEENKLQAEKELNNLSKTRQKQIRRILDLTRRYMPFREKSKFYLMLGYELIRKALLEIDRRYNLGDGVFYLMIDELEIPFDRDGAMQKISARRAERSKILRIELPDVIYSDALNQIGDPIPVEVHNEMEGTGISAGVANGIAQVLTDPTKASIDQKNYVLV</sequence>
<dbReference type="PANTHER" id="PTHR43615">
    <property type="entry name" value="PHOSPHOENOLPYRUVATE SYNTHASE-RELATED"/>
    <property type="match status" value="1"/>
</dbReference>
<dbReference type="InterPro" id="IPR051549">
    <property type="entry name" value="PEP_Utilizing_Enz"/>
</dbReference>
<feature type="non-terminal residue" evidence="2">
    <location>
        <position position="1"/>
    </location>
</feature>
<evidence type="ECO:0000256" key="1">
    <source>
        <dbReference type="SAM" id="Coils"/>
    </source>
</evidence>
<accession>A0A383BAU3</accession>
<reference evidence="2" key="1">
    <citation type="submission" date="2018-05" db="EMBL/GenBank/DDBJ databases">
        <authorList>
            <person name="Lanie J.A."/>
            <person name="Ng W.-L."/>
            <person name="Kazmierczak K.M."/>
            <person name="Andrzejewski T.M."/>
            <person name="Davidsen T.M."/>
            <person name="Wayne K.J."/>
            <person name="Tettelin H."/>
            <person name="Glass J.I."/>
            <person name="Rusch D."/>
            <person name="Podicherti R."/>
            <person name="Tsui H.-C.T."/>
            <person name="Winkler M.E."/>
        </authorList>
    </citation>
    <scope>NUCLEOTIDE SEQUENCE</scope>
</reference>
<gene>
    <name evidence="2" type="ORF">METZ01_LOCUS470140</name>
</gene>
<proteinExistence type="predicted"/>